<reference evidence="2 3" key="2">
    <citation type="journal article" date="2018" name="Int. J. Syst. Evol. Microbiol.">
        <title>Burkholderia insecticola sp. nov., a gut symbiotic bacterium of the bean bug Riptortus pedestris.</title>
        <authorList>
            <person name="Takeshita K."/>
            <person name="Tamaki H."/>
            <person name="Ohbayashi T."/>
            <person name="Meng X.-Y."/>
            <person name="Sone T."/>
            <person name="Mitani Y."/>
            <person name="Peeters C."/>
            <person name="Kikuchi Y."/>
            <person name="Vandamme P."/>
        </authorList>
    </citation>
    <scope>NUCLEOTIDE SEQUENCE [LARGE SCALE GENOMIC DNA]</scope>
    <source>
        <strain evidence="2">RPE64</strain>
    </source>
</reference>
<sequence>MVRGRAVRSAAPQKSAAASWTGSKLRAASSMSLFVSAAGDAGARQ</sequence>
<dbReference type="EMBL" id="AP013058">
    <property type="protein sequence ID" value="BAN22317.1"/>
    <property type="molecule type" value="Genomic_DNA"/>
</dbReference>
<dbReference type="Proteomes" id="UP000013966">
    <property type="component" value="Chromosome 1"/>
</dbReference>
<dbReference type="STRING" id="758793.BRPE64_ACDS05630"/>
<organism evidence="2 3">
    <name type="scientific">Caballeronia insecticola</name>
    <dbReference type="NCBI Taxonomy" id="758793"/>
    <lineage>
        <taxon>Bacteria</taxon>
        <taxon>Pseudomonadati</taxon>
        <taxon>Pseudomonadota</taxon>
        <taxon>Betaproteobacteria</taxon>
        <taxon>Burkholderiales</taxon>
        <taxon>Burkholderiaceae</taxon>
        <taxon>Caballeronia</taxon>
    </lineage>
</organism>
<dbReference type="HOGENOM" id="CLU_3197053_0_0_4"/>
<dbReference type="AlphaFoldDB" id="R4WWQ6"/>
<evidence type="ECO:0000256" key="1">
    <source>
        <dbReference type="SAM" id="MobiDB-lite"/>
    </source>
</evidence>
<proteinExistence type="predicted"/>
<dbReference type="KEGG" id="buo:BRPE64_ACDS05630"/>
<name>R4WWQ6_9BURK</name>
<keyword evidence="3" id="KW-1185">Reference proteome</keyword>
<evidence type="ECO:0000313" key="2">
    <source>
        <dbReference type="EMBL" id="BAN22317.1"/>
    </source>
</evidence>
<accession>R4WWQ6</accession>
<gene>
    <name evidence="2" type="ORF">BRPE64_ACDS05630</name>
</gene>
<reference evidence="2 3" key="1">
    <citation type="journal article" date="2013" name="Genome Announc.">
        <title>Complete Genome Sequence of Burkholderia sp. Strain RPE64, Bacterial Symbiont of the Bean Bug Riptortus pedestris.</title>
        <authorList>
            <person name="Shibata T.F."/>
            <person name="Maeda T."/>
            <person name="Nikoh N."/>
            <person name="Yamaguchi K."/>
            <person name="Oshima K."/>
            <person name="Hattori M."/>
            <person name="Nishiyama T."/>
            <person name="Hasebe M."/>
            <person name="Fukatsu T."/>
            <person name="Kikuchi Y."/>
            <person name="Shigenobu S."/>
        </authorList>
    </citation>
    <scope>NUCLEOTIDE SEQUENCE [LARGE SCALE GENOMIC DNA]</scope>
</reference>
<feature type="region of interest" description="Disordered" evidence="1">
    <location>
        <begin position="1"/>
        <end position="21"/>
    </location>
</feature>
<evidence type="ECO:0000313" key="3">
    <source>
        <dbReference type="Proteomes" id="UP000013966"/>
    </source>
</evidence>
<protein>
    <submittedName>
        <fullName evidence="2">Uncharacterized protein</fullName>
    </submittedName>
</protein>